<gene>
    <name evidence="1" type="ORF">NK125_14430</name>
</gene>
<dbReference type="Proteomes" id="UP001523566">
    <property type="component" value="Unassembled WGS sequence"/>
</dbReference>
<protein>
    <submittedName>
        <fullName evidence="1">Bacteriophage Gp15 family protein</fullName>
    </submittedName>
</protein>
<organism evidence="1 2">
    <name type="scientific">Aequitasia blattaphilus</name>
    <dbReference type="NCBI Taxonomy" id="2949332"/>
    <lineage>
        <taxon>Bacteria</taxon>
        <taxon>Bacillati</taxon>
        <taxon>Bacillota</taxon>
        <taxon>Clostridia</taxon>
        <taxon>Lachnospirales</taxon>
        <taxon>Lachnospiraceae</taxon>
        <taxon>Aequitasia</taxon>
    </lineage>
</organism>
<accession>A0ABT1EFI4</accession>
<comment type="caution">
    <text evidence="1">The sequence shown here is derived from an EMBL/GenBank/DDBJ whole genome shotgun (WGS) entry which is preliminary data.</text>
</comment>
<keyword evidence="2" id="KW-1185">Reference proteome</keyword>
<proteinExistence type="predicted"/>
<evidence type="ECO:0000313" key="2">
    <source>
        <dbReference type="Proteomes" id="UP001523566"/>
    </source>
</evidence>
<sequence length="101" mass="11802">MIISSFQAQYGIRLSRELSGMKWDEFRSLLVGLDHKTPLGRIVSIRCEDDEEILKTFTPNMMKIRSEWRRRTAKALTQEEMDDFLETMKQAFIQMAGGVKN</sequence>
<name>A0ABT1EFI4_9FIRM</name>
<dbReference type="EMBL" id="JAMZFW010000033">
    <property type="protein sequence ID" value="MCP1103596.1"/>
    <property type="molecule type" value="Genomic_DNA"/>
</dbReference>
<evidence type="ECO:0000313" key="1">
    <source>
        <dbReference type="EMBL" id="MCP1103596.1"/>
    </source>
</evidence>
<dbReference type="Pfam" id="PF06854">
    <property type="entry name" value="Phage_Gp15"/>
    <property type="match status" value="1"/>
</dbReference>
<dbReference type="InterPro" id="IPR009660">
    <property type="entry name" value="Phage_A500_Gp15"/>
</dbReference>
<reference evidence="1 2" key="1">
    <citation type="journal article" date="2022" name="Genome Biol. Evol.">
        <title>Host diet, physiology and behaviors set the stage for Lachnospiraceae cladogenesis.</title>
        <authorList>
            <person name="Vera-Ponce De Leon A."/>
            <person name="Schneider M."/>
            <person name="Jahnes B.C."/>
            <person name="Sadowski V."/>
            <person name="Camuy-Velez L.A."/>
            <person name="Duan J."/>
            <person name="Sabree Z.L."/>
        </authorList>
    </citation>
    <scope>NUCLEOTIDE SEQUENCE [LARGE SCALE GENOMIC DNA]</scope>
    <source>
        <strain evidence="1 2">PAL113</strain>
    </source>
</reference>